<dbReference type="EMBL" id="RJSG01000003">
    <property type="protein sequence ID" value="RNL77734.1"/>
    <property type="molecule type" value="Genomic_DNA"/>
</dbReference>
<comment type="caution">
    <text evidence="4">The sequence shown here is derived from an EMBL/GenBank/DDBJ whole genome shotgun (WGS) entry which is preliminary data.</text>
</comment>
<evidence type="ECO:0000313" key="5">
    <source>
        <dbReference type="Proteomes" id="UP000277094"/>
    </source>
</evidence>
<keyword evidence="2" id="KW-0012">Acyltransferase</keyword>
<dbReference type="InterPro" id="IPR016890">
    <property type="entry name" value="UCP028520"/>
</dbReference>
<dbReference type="PANTHER" id="PTHR43877">
    <property type="entry name" value="AMINOALKYLPHOSPHONATE N-ACETYLTRANSFERASE-RELATED-RELATED"/>
    <property type="match status" value="1"/>
</dbReference>
<dbReference type="InterPro" id="IPR000182">
    <property type="entry name" value="GNAT_dom"/>
</dbReference>
<reference evidence="4 5" key="1">
    <citation type="submission" date="2018-11" db="EMBL/GenBank/DDBJ databases">
        <authorList>
            <person name="Li F."/>
        </authorList>
    </citation>
    <scope>NUCLEOTIDE SEQUENCE [LARGE SCALE GENOMIC DNA]</scope>
    <source>
        <strain evidence="4 5">KIS18-7</strain>
    </source>
</reference>
<keyword evidence="5" id="KW-1185">Reference proteome</keyword>
<accession>A0A3N0DQ10</accession>
<dbReference type="PROSITE" id="PS51186">
    <property type="entry name" value="GNAT"/>
    <property type="match status" value="1"/>
</dbReference>
<dbReference type="OrthoDB" id="6182349at2"/>
<sequence>MTTLRPIAPADHAAVLAWNEANVELLAPLSAERLIELLDQGEGMIIEEDGTAVGFVFTFLAGSPYSSPNYAWFSARHEAFLYLDRVVVDSSVRRTGVGGRVYDLIEQRAAEVGPVMCLEVNLDPPNEPSLAFHRSRGYVEVGQQVWSDHLLTMMEKQVG</sequence>
<dbReference type="InterPro" id="IPR050832">
    <property type="entry name" value="Bact_Acetyltransf"/>
</dbReference>
<name>A0A3N0DQ10_9ACTN</name>
<organism evidence="4 5">
    <name type="scientific">Nocardioides marmorisolisilvae</name>
    <dbReference type="NCBI Taxonomy" id="1542737"/>
    <lineage>
        <taxon>Bacteria</taxon>
        <taxon>Bacillati</taxon>
        <taxon>Actinomycetota</taxon>
        <taxon>Actinomycetes</taxon>
        <taxon>Propionibacteriales</taxon>
        <taxon>Nocardioidaceae</taxon>
        <taxon>Nocardioides</taxon>
    </lineage>
</organism>
<evidence type="ECO:0000256" key="1">
    <source>
        <dbReference type="ARBA" id="ARBA00022679"/>
    </source>
</evidence>
<evidence type="ECO:0000259" key="3">
    <source>
        <dbReference type="PROSITE" id="PS51186"/>
    </source>
</evidence>
<dbReference type="PIRSF" id="PIRSF028520">
    <property type="entry name" value="UCP028520"/>
    <property type="match status" value="1"/>
</dbReference>
<dbReference type="GO" id="GO:0016747">
    <property type="term" value="F:acyltransferase activity, transferring groups other than amino-acyl groups"/>
    <property type="evidence" value="ECO:0007669"/>
    <property type="project" value="InterPro"/>
</dbReference>
<dbReference type="Gene3D" id="3.40.630.30">
    <property type="match status" value="1"/>
</dbReference>
<dbReference type="CDD" id="cd04301">
    <property type="entry name" value="NAT_SF"/>
    <property type="match status" value="1"/>
</dbReference>
<dbReference type="SUPFAM" id="SSF55729">
    <property type="entry name" value="Acyl-CoA N-acyltransferases (Nat)"/>
    <property type="match status" value="1"/>
</dbReference>
<dbReference type="PANTHER" id="PTHR43877:SF2">
    <property type="entry name" value="AMINOALKYLPHOSPHONATE N-ACETYLTRANSFERASE-RELATED"/>
    <property type="match status" value="1"/>
</dbReference>
<dbReference type="Proteomes" id="UP000277094">
    <property type="component" value="Unassembled WGS sequence"/>
</dbReference>
<proteinExistence type="predicted"/>
<dbReference type="Pfam" id="PF00583">
    <property type="entry name" value="Acetyltransf_1"/>
    <property type="match status" value="1"/>
</dbReference>
<protein>
    <submittedName>
        <fullName evidence="4">GNAT family N-acetyltransferase</fullName>
    </submittedName>
</protein>
<dbReference type="AlphaFoldDB" id="A0A3N0DQ10"/>
<keyword evidence="1 4" id="KW-0808">Transferase</keyword>
<feature type="domain" description="N-acetyltransferase" evidence="3">
    <location>
        <begin position="2"/>
        <end position="159"/>
    </location>
</feature>
<dbReference type="RefSeq" id="WP_123235320.1">
    <property type="nucleotide sequence ID" value="NZ_RJSG01000003.1"/>
</dbReference>
<evidence type="ECO:0000313" key="4">
    <source>
        <dbReference type="EMBL" id="RNL77734.1"/>
    </source>
</evidence>
<evidence type="ECO:0000256" key="2">
    <source>
        <dbReference type="ARBA" id="ARBA00023315"/>
    </source>
</evidence>
<gene>
    <name evidence="4" type="ORF">EFL95_17205</name>
</gene>
<dbReference type="InterPro" id="IPR016181">
    <property type="entry name" value="Acyl_CoA_acyltransferase"/>
</dbReference>